<feature type="transmembrane region" description="Helical" evidence="6">
    <location>
        <begin position="46"/>
        <end position="76"/>
    </location>
</feature>
<gene>
    <name evidence="7" type="primary">lysE</name>
    <name evidence="7" type="ORF">GCM10009855_33850</name>
</gene>
<protein>
    <submittedName>
        <fullName evidence="7">L-lysine exporter</fullName>
    </submittedName>
</protein>
<evidence type="ECO:0000256" key="3">
    <source>
        <dbReference type="ARBA" id="ARBA00022692"/>
    </source>
</evidence>
<evidence type="ECO:0000256" key="4">
    <source>
        <dbReference type="ARBA" id="ARBA00022989"/>
    </source>
</evidence>
<keyword evidence="2" id="KW-1003">Cell membrane</keyword>
<name>A0ABN3HYZ4_9ACTN</name>
<keyword evidence="5 6" id="KW-0472">Membrane</keyword>
<evidence type="ECO:0000256" key="2">
    <source>
        <dbReference type="ARBA" id="ARBA00022475"/>
    </source>
</evidence>
<dbReference type="EMBL" id="BAAARB010000024">
    <property type="protein sequence ID" value="GAA2391116.1"/>
    <property type="molecule type" value="Genomic_DNA"/>
</dbReference>
<comment type="caution">
    <text evidence="7">The sequence shown here is derived from an EMBL/GenBank/DDBJ whole genome shotgun (WGS) entry which is preliminary data.</text>
</comment>
<keyword evidence="3 6" id="KW-0812">Transmembrane</keyword>
<evidence type="ECO:0000256" key="1">
    <source>
        <dbReference type="ARBA" id="ARBA00004651"/>
    </source>
</evidence>
<feature type="transmembrane region" description="Helical" evidence="6">
    <location>
        <begin position="162"/>
        <end position="185"/>
    </location>
</feature>
<evidence type="ECO:0000256" key="6">
    <source>
        <dbReference type="SAM" id="Phobius"/>
    </source>
</evidence>
<evidence type="ECO:0000313" key="8">
    <source>
        <dbReference type="Proteomes" id="UP001501170"/>
    </source>
</evidence>
<proteinExistence type="predicted"/>
<feature type="transmembrane region" description="Helical" evidence="6">
    <location>
        <begin position="197"/>
        <end position="218"/>
    </location>
</feature>
<feature type="transmembrane region" description="Helical" evidence="6">
    <location>
        <begin position="123"/>
        <end position="142"/>
    </location>
</feature>
<accession>A0ABN3HYZ4</accession>
<keyword evidence="4 6" id="KW-1133">Transmembrane helix</keyword>
<dbReference type="PANTHER" id="PTHR30086:SF20">
    <property type="entry name" value="ARGININE EXPORTER PROTEIN ARGO-RELATED"/>
    <property type="match status" value="1"/>
</dbReference>
<reference evidence="7 8" key="1">
    <citation type="journal article" date="2019" name="Int. J. Syst. Evol. Microbiol.">
        <title>The Global Catalogue of Microorganisms (GCM) 10K type strain sequencing project: providing services to taxonomists for standard genome sequencing and annotation.</title>
        <authorList>
            <consortium name="The Broad Institute Genomics Platform"/>
            <consortium name="The Broad Institute Genome Sequencing Center for Infectious Disease"/>
            <person name="Wu L."/>
            <person name="Ma J."/>
        </authorList>
    </citation>
    <scope>NUCLEOTIDE SEQUENCE [LARGE SCALE GENOMIC DNA]</scope>
    <source>
        <strain evidence="7 8">JCM 16227</strain>
    </source>
</reference>
<feature type="transmembrane region" description="Helical" evidence="6">
    <location>
        <begin position="12"/>
        <end position="34"/>
    </location>
</feature>
<evidence type="ECO:0000313" key="7">
    <source>
        <dbReference type="EMBL" id="GAA2391116.1"/>
    </source>
</evidence>
<dbReference type="PANTHER" id="PTHR30086">
    <property type="entry name" value="ARGININE EXPORTER PROTEIN ARGO"/>
    <property type="match status" value="1"/>
</dbReference>
<dbReference type="Proteomes" id="UP001501170">
    <property type="component" value="Unassembled WGS sequence"/>
</dbReference>
<dbReference type="RefSeq" id="WP_346077518.1">
    <property type="nucleotide sequence ID" value="NZ_BAAARB010000024.1"/>
</dbReference>
<feature type="transmembrane region" description="Helical" evidence="6">
    <location>
        <begin position="82"/>
        <end position="102"/>
    </location>
</feature>
<evidence type="ECO:0000256" key="5">
    <source>
        <dbReference type="ARBA" id="ARBA00023136"/>
    </source>
</evidence>
<keyword evidence="8" id="KW-1185">Reference proteome</keyword>
<organism evidence="7 8">
    <name type="scientific">Gordonia cholesterolivorans</name>
    <dbReference type="NCBI Taxonomy" id="559625"/>
    <lineage>
        <taxon>Bacteria</taxon>
        <taxon>Bacillati</taxon>
        <taxon>Actinomycetota</taxon>
        <taxon>Actinomycetes</taxon>
        <taxon>Mycobacteriales</taxon>
        <taxon>Gordoniaceae</taxon>
        <taxon>Gordonia</taxon>
    </lineage>
</organism>
<dbReference type="InterPro" id="IPR001123">
    <property type="entry name" value="LeuE-type"/>
</dbReference>
<dbReference type="Pfam" id="PF01810">
    <property type="entry name" value="LysE"/>
    <property type="match status" value="1"/>
</dbReference>
<comment type="subcellular location">
    <subcellularLocation>
        <location evidence="1">Cell membrane</location>
        <topology evidence="1">Multi-pass membrane protein</topology>
    </subcellularLocation>
</comment>
<sequence length="220" mass="22098">MRSTFLAWTHVISTYLLAAVAGLVTGAGLIIAIGPQNIYVIRQGVSGAYVLPVIAVCVVSDIVLISAGTAGLGALVSAHPSAVAIAEVVGGGYLLVLAALAARRALRPGSGPAHSGSGSGSGRTVGLWAALGTALALTWLNPHTYLDTVLTLGSIANSHGGAKWSFTIGACTASLIWFLMLGLGARRMAPVFASARAWRVLDTAIAAVMAALGVMLIAGA</sequence>